<sequence>MIKIIDPVMIEIFSFPIRWYGVIIISAILIALIILNNLLKSESDLDFEFFIDFLLFAFPLAVIGGRLYYVIFNLDYYLADPIRIIAFREGGLAIHGALIFAFLVLFLMTKKRDIPLLKTLDYISPPLVLAQSIGRWGNFFNQEAYGRIVRAEYFRFLPDFIQEQMYIRGEFREPTFLYESAANFFIFIFLYFYLTKKQKTTGNTFAFYLLFYSIFRFIIEDLRVDSLLFAGLEVAKIVSLISALIAISLLLINKNKNN</sequence>
<dbReference type="Pfam" id="PF01790">
    <property type="entry name" value="LGT"/>
    <property type="match status" value="1"/>
</dbReference>
<evidence type="ECO:0000313" key="8">
    <source>
        <dbReference type="EMBL" id="MCC3144769.1"/>
    </source>
</evidence>
<dbReference type="AlphaFoldDB" id="A0AAW4WZA4"/>
<dbReference type="EC" id="2.5.1.145" evidence="7"/>
<feature type="transmembrane region" description="Helical" evidence="7">
    <location>
        <begin position="226"/>
        <end position="252"/>
    </location>
</feature>
<protein>
    <recommendedName>
        <fullName evidence="7">Phosphatidylglycerol--prolipoprotein diacylglyceryl transferase</fullName>
        <ecNumber evidence="7">2.5.1.145</ecNumber>
    </recommendedName>
</protein>
<evidence type="ECO:0000256" key="2">
    <source>
        <dbReference type="ARBA" id="ARBA00022475"/>
    </source>
</evidence>
<keyword evidence="3 7" id="KW-0808">Transferase</keyword>
<comment type="catalytic activity">
    <reaction evidence="7">
        <text>L-cysteinyl-[prolipoprotein] + a 1,2-diacyl-sn-glycero-3-phospho-(1'-sn-glycerol) = an S-1,2-diacyl-sn-glyceryl-L-cysteinyl-[prolipoprotein] + sn-glycerol 1-phosphate + H(+)</text>
        <dbReference type="Rhea" id="RHEA:56712"/>
        <dbReference type="Rhea" id="RHEA-COMP:14679"/>
        <dbReference type="Rhea" id="RHEA-COMP:14680"/>
        <dbReference type="ChEBI" id="CHEBI:15378"/>
        <dbReference type="ChEBI" id="CHEBI:29950"/>
        <dbReference type="ChEBI" id="CHEBI:57685"/>
        <dbReference type="ChEBI" id="CHEBI:64716"/>
        <dbReference type="ChEBI" id="CHEBI:140658"/>
        <dbReference type="EC" id="2.5.1.145"/>
    </reaction>
</comment>
<comment type="function">
    <text evidence="7">Catalyzes the transfer of the diacylglyceryl group from phosphatidylglycerol to the sulfhydryl group of the N-terminal cysteine of a prolipoprotein, the first step in the formation of mature lipoproteins.</text>
</comment>
<evidence type="ECO:0000256" key="5">
    <source>
        <dbReference type="ARBA" id="ARBA00022989"/>
    </source>
</evidence>
<feature type="transmembrane region" description="Helical" evidence="7">
    <location>
        <begin position="175"/>
        <end position="194"/>
    </location>
</feature>
<feature type="transmembrane region" description="Helical" evidence="7">
    <location>
        <begin position="17"/>
        <end position="38"/>
    </location>
</feature>
<keyword evidence="6 7" id="KW-0472">Membrane</keyword>
<evidence type="ECO:0000256" key="1">
    <source>
        <dbReference type="ARBA" id="ARBA00007150"/>
    </source>
</evidence>
<keyword evidence="4 7" id="KW-0812">Transmembrane</keyword>
<keyword evidence="2 7" id="KW-1003">Cell membrane</keyword>
<evidence type="ECO:0000256" key="6">
    <source>
        <dbReference type="ARBA" id="ARBA00023136"/>
    </source>
</evidence>
<evidence type="ECO:0000313" key="9">
    <source>
        <dbReference type="Proteomes" id="UP001199296"/>
    </source>
</evidence>
<dbReference type="PANTHER" id="PTHR30589">
    <property type="entry name" value="PROLIPOPROTEIN DIACYLGLYCERYL TRANSFERASE"/>
    <property type="match status" value="1"/>
</dbReference>
<evidence type="ECO:0000256" key="7">
    <source>
        <dbReference type="HAMAP-Rule" id="MF_01147"/>
    </source>
</evidence>
<dbReference type="NCBIfam" id="TIGR00544">
    <property type="entry name" value="lgt"/>
    <property type="match status" value="1"/>
</dbReference>
<dbReference type="InterPro" id="IPR001640">
    <property type="entry name" value="Lgt"/>
</dbReference>
<feature type="transmembrane region" description="Helical" evidence="7">
    <location>
        <begin position="50"/>
        <end position="72"/>
    </location>
</feature>
<dbReference type="RefSeq" id="WP_229344868.1">
    <property type="nucleotide sequence ID" value="NZ_JAJFAT010000006.1"/>
</dbReference>
<accession>A0AAW4WZA4</accession>
<organism evidence="8 9">
    <name type="scientific">Halanaerobium polyolivorans</name>
    <dbReference type="NCBI Taxonomy" id="2886943"/>
    <lineage>
        <taxon>Bacteria</taxon>
        <taxon>Bacillati</taxon>
        <taxon>Bacillota</taxon>
        <taxon>Clostridia</taxon>
        <taxon>Halanaerobiales</taxon>
        <taxon>Halanaerobiaceae</taxon>
        <taxon>Halanaerobium</taxon>
    </lineage>
</organism>
<evidence type="ECO:0000256" key="3">
    <source>
        <dbReference type="ARBA" id="ARBA00022679"/>
    </source>
</evidence>
<feature type="transmembrane region" description="Helical" evidence="7">
    <location>
        <begin position="92"/>
        <end position="109"/>
    </location>
</feature>
<dbReference type="Proteomes" id="UP001199296">
    <property type="component" value="Unassembled WGS sequence"/>
</dbReference>
<comment type="similarity">
    <text evidence="1 7">Belongs to the Lgt family.</text>
</comment>
<keyword evidence="5 7" id="KW-1133">Transmembrane helix</keyword>
<dbReference type="PROSITE" id="PS01311">
    <property type="entry name" value="LGT"/>
    <property type="match status" value="1"/>
</dbReference>
<proteinExistence type="inferred from homology"/>
<evidence type="ECO:0000256" key="4">
    <source>
        <dbReference type="ARBA" id="ARBA00022692"/>
    </source>
</evidence>
<dbReference type="GO" id="GO:0005886">
    <property type="term" value="C:plasma membrane"/>
    <property type="evidence" value="ECO:0007669"/>
    <property type="project" value="UniProtKB-SubCell"/>
</dbReference>
<name>A0AAW4WZA4_9FIRM</name>
<comment type="caution">
    <text evidence="8">The sequence shown here is derived from an EMBL/GenBank/DDBJ whole genome shotgun (WGS) entry which is preliminary data.</text>
</comment>
<feature type="transmembrane region" description="Helical" evidence="7">
    <location>
        <begin position="200"/>
        <end position="219"/>
    </location>
</feature>
<comment type="pathway">
    <text evidence="7">Protein modification; lipoprotein biosynthesis (diacylglyceryl transfer).</text>
</comment>
<keyword evidence="9" id="KW-1185">Reference proteome</keyword>
<dbReference type="GO" id="GO:0008961">
    <property type="term" value="F:phosphatidylglycerol-prolipoprotein diacylglyceryl transferase activity"/>
    <property type="evidence" value="ECO:0007669"/>
    <property type="project" value="UniProtKB-UniRule"/>
</dbReference>
<comment type="subcellular location">
    <subcellularLocation>
        <location evidence="7">Cell membrane</location>
        <topology evidence="7">Multi-pass membrane protein</topology>
    </subcellularLocation>
</comment>
<feature type="binding site" evidence="7">
    <location>
        <position position="135"/>
    </location>
    <ligand>
        <name>a 1,2-diacyl-sn-glycero-3-phospho-(1'-sn-glycerol)</name>
        <dbReference type="ChEBI" id="CHEBI:64716"/>
    </ligand>
</feature>
<dbReference type="HAMAP" id="MF_01147">
    <property type="entry name" value="Lgt"/>
    <property type="match status" value="1"/>
</dbReference>
<dbReference type="GO" id="GO:0042158">
    <property type="term" value="P:lipoprotein biosynthetic process"/>
    <property type="evidence" value="ECO:0007669"/>
    <property type="project" value="UniProtKB-UniRule"/>
</dbReference>
<gene>
    <name evidence="7 8" type="primary">lgt</name>
    <name evidence="8" type="ORF">LJ207_05430</name>
</gene>
<reference evidence="8 9" key="1">
    <citation type="submission" date="2021-10" db="EMBL/GenBank/DDBJ databases">
        <authorList>
            <person name="Grouzdev D.S."/>
            <person name="Pantiukh K.S."/>
            <person name="Krutkina M.S."/>
        </authorList>
    </citation>
    <scope>NUCLEOTIDE SEQUENCE [LARGE SCALE GENOMIC DNA]</scope>
    <source>
        <strain evidence="8 9">Z-7514</strain>
    </source>
</reference>
<dbReference type="EMBL" id="JAJFAT010000006">
    <property type="protein sequence ID" value="MCC3144769.1"/>
    <property type="molecule type" value="Genomic_DNA"/>
</dbReference>
<dbReference type="PANTHER" id="PTHR30589:SF0">
    <property type="entry name" value="PHOSPHATIDYLGLYCEROL--PROLIPOPROTEIN DIACYLGLYCERYL TRANSFERASE"/>
    <property type="match status" value="1"/>
</dbReference>